<dbReference type="InterPro" id="IPR010326">
    <property type="entry name" value="EXOC3/Sec6"/>
</dbReference>
<evidence type="ECO:0000256" key="3">
    <source>
        <dbReference type="ARBA" id="ARBA00022483"/>
    </source>
</evidence>
<dbReference type="PANTHER" id="PTHR21292">
    <property type="entry name" value="EXOCYST COMPLEX COMPONENT SEC6-RELATED"/>
    <property type="match status" value="1"/>
</dbReference>
<comment type="similarity">
    <text evidence="1">Belongs to the SEC6 family.</text>
</comment>
<reference evidence="4" key="1">
    <citation type="journal article" date="2020" name="bioRxiv">
        <title>Whole genome comparisons of ergot fungi reveals the divergence and evolution of species within the genus Claviceps are the result of varying mechanisms driving genome evolution and host range expansion.</title>
        <authorList>
            <person name="Wyka S.A."/>
            <person name="Mondo S.J."/>
            <person name="Liu M."/>
            <person name="Dettman J."/>
            <person name="Nalam V."/>
            <person name="Broders K.D."/>
        </authorList>
    </citation>
    <scope>NUCLEOTIDE SEQUENCE</scope>
    <source>
        <strain evidence="4">CCC 489</strain>
    </source>
</reference>
<keyword evidence="5" id="KW-1185">Reference proteome</keyword>
<dbReference type="GO" id="GO:0000145">
    <property type="term" value="C:exocyst"/>
    <property type="evidence" value="ECO:0007669"/>
    <property type="project" value="InterPro"/>
</dbReference>
<evidence type="ECO:0000313" key="5">
    <source>
        <dbReference type="Proteomes" id="UP000811619"/>
    </source>
</evidence>
<dbReference type="OrthoDB" id="190098at2759"/>
<evidence type="ECO:0000256" key="2">
    <source>
        <dbReference type="ARBA" id="ARBA00022448"/>
    </source>
</evidence>
<dbReference type="PANTHER" id="PTHR21292:SF1">
    <property type="entry name" value="EXOCYST COMPLEX COMPONENT 3"/>
    <property type="match status" value="1"/>
</dbReference>
<comment type="caution">
    <text evidence="4">The sequence shown here is derived from an EMBL/GenBank/DDBJ whole genome shotgun (WGS) entry which is preliminary data.</text>
</comment>
<evidence type="ECO:0008006" key="6">
    <source>
        <dbReference type="Google" id="ProtNLM"/>
    </source>
</evidence>
<dbReference type="GO" id="GO:0000149">
    <property type="term" value="F:SNARE binding"/>
    <property type="evidence" value="ECO:0007669"/>
    <property type="project" value="TreeGrafter"/>
</dbReference>
<dbReference type="InterPro" id="IPR042532">
    <property type="entry name" value="EXOC3/Sec6_C"/>
</dbReference>
<dbReference type="GO" id="GO:0006887">
    <property type="term" value="P:exocytosis"/>
    <property type="evidence" value="ECO:0007669"/>
    <property type="project" value="UniProtKB-KW"/>
</dbReference>
<evidence type="ECO:0000256" key="1">
    <source>
        <dbReference type="ARBA" id="ARBA00009447"/>
    </source>
</evidence>
<protein>
    <recommendedName>
        <fullName evidence="6">Exocyst complex component Sec6</fullName>
    </recommendedName>
</protein>
<dbReference type="FunFam" id="1.10.357.70:FF:000005">
    <property type="entry name" value="Exocyst complex component Sec6"/>
    <property type="match status" value="1"/>
</dbReference>
<sequence length="207" mass="23890">MNALRDGYVDFSTWCITKFAHLIFVVDFQAVMPDFFTPRWYAATAMKQMVVTFDEYVHDYRQVLHHSLVDIFIEIFADELLIQYLGSVRNRGARFRRADPFRDKLFNDIATAFDYFSGLPNPDVGLSIKNTWRATEPFLALLTCDREAVADEFAAFKTAYWDLQLGWVEAVLRSRDDFERSMLSAVKARAGQMDVARGPETIMGKVK</sequence>
<gene>
    <name evidence="4" type="ORF">E4U42_003462</name>
</gene>
<organism evidence="4 5">
    <name type="scientific">Claviceps africana</name>
    <dbReference type="NCBI Taxonomy" id="83212"/>
    <lineage>
        <taxon>Eukaryota</taxon>
        <taxon>Fungi</taxon>
        <taxon>Dikarya</taxon>
        <taxon>Ascomycota</taxon>
        <taxon>Pezizomycotina</taxon>
        <taxon>Sordariomycetes</taxon>
        <taxon>Hypocreomycetidae</taxon>
        <taxon>Hypocreales</taxon>
        <taxon>Clavicipitaceae</taxon>
        <taxon>Claviceps</taxon>
    </lineage>
</organism>
<keyword evidence="3" id="KW-0268">Exocytosis</keyword>
<evidence type="ECO:0000313" key="4">
    <source>
        <dbReference type="EMBL" id="KAG5926285.1"/>
    </source>
</evidence>
<proteinExistence type="inferred from homology"/>
<dbReference type="Gene3D" id="1.10.357.70">
    <property type="entry name" value="Exocyst complex component Sec6, C-terminal domain"/>
    <property type="match status" value="1"/>
</dbReference>
<name>A0A8K0JCT3_9HYPO</name>
<dbReference type="Proteomes" id="UP000811619">
    <property type="component" value="Unassembled WGS sequence"/>
</dbReference>
<dbReference type="GO" id="GO:0051601">
    <property type="term" value="P:exocyst localization"/>
    <property type="evidence" value="ECO:0007669"/>
    <property type="project" value="TreeGrafter"/>
</dbReference>
<dbReference type="AlphaFoldDB" id="A0A8K0JCT3"/>
<accession>A0A8K0JCT3</accession>
<dbReference type="EMBL" id="SRPY01000279">
    <property type="protein sequence ID" value="KAG5926285.1"/>
    <property type="molecule type" value="Genomic_DNA"/>
</dbReference>
<dbReference type="Pfam" id="PF06046">
    <property type="entry name" value="Sec6"/>
    <property type="match status" value="1"/>
</dbReference>
<keyword evidence="2" id="KW-0813">Transport</keyword>